<reference evidence="1 2" key="1">
    <citation type="submission" date="2023-01" db="EMBL/GenBank/DDBJ databases">
        <authorList>
            <person name="Whitehead M."/>
        </authorList>
    </citation>
    <scope>NUCLEOTIDE SEQUENCE [LARGE SCALE GENOMIC DNA]</scope>
</reference>
<dbReference type="AlphaFoldDB" id="A0AAV0Y6Z7"/>
<sequence>MYVLLKLDYSQEIKVVMMKQLLVISQDLVDQNSKATFKDIFTVFSAMRQGLRFIDFCLRFNTVSINMDERNLVLYGLANGYIRQLRKYPVVLIEEDVEKTYMGNYYNGLNSLNIISCFTNSDVYHSDEEIERI</sequence>
<keyword evidence="2" id="KW-1185">Reference proteome</keyword>
<dbReference type="Proteomes" id="UP001160148">
    <property type="component" value="Unassembled WGS sequence"/>
</dbReference>
<evidence type="ECO:0008006" key="3">
    <source>
        <dbReference type="Google" id="ProtNLM"/>
    </source>
</evidence>
<name>A0AAV0Y6Z7_9HEMI</name>
<dbReference type="EMBL" id="CARXXK010001561">
    <property type="protein sequence ID" value="CAI6376724.1"/>
    <property type="molecule type" value="Genomic_DNA"/>
</dbReference>
<proteinExistence type="predicted"/>
<comment type="caution">
    <text evidence="1">The sequence shown here is derived from an EMBL/GenBank/DDBJ whole genome shotgun (WGS) entry which is preliminary data.</text>
</comment>
<accession>A0AAV0Y6Z7</accession>
<protein>
    <recommendedName>
        <fullName evidence="3">MutS-like protein</fullName>
    </recommendedName>
</protein>
<evidence type="ECO:0000313" key="1">
    <source>
        <dbReference type="EMBL" id="CAI6376724.1"/>
    </source>
</evidence>
<evidence type="ECO:0000313" key="2">
    <source>
        <dbReference type="Proteomes" id="UP001160148"/>
    </source>
</evidence>
<gene>
    <name evidence="1" type="ORF">MEUPH1_LOCUS30065</name>
</gene>
<organism evidence="1 2">
    <name type="scientific">Macrosiphum euphorbiae</name>
    <name type="common">potato aphid</name>
    <dbReference type="NCBI Taxonomy" id="13131"/>
    <lineage>
        <taxon>Eukaryota</taxon>
        <taxon>Metazoa</taxon>
        <taxon>Ecdysozoa</taxon>
        <taxon>Arthropoda</taxon>
        <taxon>Hexapoda</taxon>
        <taxon>Insecta</taxon>
        <taxon>Pterygota</taxon>
        <taxon>Neoptera</taxon>
        <taxon>Paraneoptera</taxon>
        <taxon>Hemiptera</taxon>
        <taxon>Sternorrhyncha</taxon>
        <taxon>Aphidomorpha</taxon>
        <taxon>Aphidoidea</taxon>
        <taxon>Aphididae</taxon>
        <taxon>Macrosiphini</taxon>
        <taxon>Macrosiphum</taxon>
    </lineage>
</organism>